<dbReference type="InterPro" id="IPR008979">
    <property type="entry name" value="Galactose-bd-like_sf"/>
</dbReference>
<dbReference type="PANTHER" id="PTHR42721">
    <property type="entry name" value="SUGAR HYDROLASE-RELATED"/>
    <property type="match status" value="1"/>
</dbReference>
<dbReference type="PROSITE" id="PS51175">
    <property type="entry name" value="CBM6"/>
    <property type="match status" value="1"/>
</dbReference>
<protein>
    <submittedName>
        <fullName evidence="5">Glycoside hydrolase family 3 C-terminal domain-containing protein</fullName>
    </submittedName>
</protein>
<dbReference type="InterPro" id="IPR005084">
    <property type="entry name" value="CBM6"/>
</dbReference>
<dbReference type="PANTHER" id="PTHR42721:SF3">
    <property type="entry name" value="BETA-D-XYLOSIDASE 5-RELATED"/>
    <property type="match status" value="1"/>
</dbReference>
<dbReference type="InterPro" id="IPR044993">
    <property type="entry name" value="BXL"/>
</dbReference>
<keyword evidence="3 5" id="KW-0378">Hydrolase</keyword>
<dbReference type="SUPFAM" id="SSF51445">
    <property type="entry name" value="(Trans)glycosidases"/>
    <property type="match status" value="1"/>
</dbReference>
<reference evidence="5 6" key="1">
    <citation type="journal article" date="2019" name="Int. J. Syst. Evol. Microbiol.">
        <title>The Global Catalogue of Microorganisms (GCM) 10K type strain sequencing project: providing services to taxonomists for standard genome sequencing and annotation.</title>
        <authorList>
            <consortium name="The Broad Institute Genomics Platform"/>
            <consortium name="The Broad Institute Genome Sequencing Center for Infectious Disease"/>
            <person name="Wu L."/>
            <person name="Ma J."/>
        </authorList>
    </citation>
    <scope>NUCLEOTIDE SEQUENCE [LARGE SCALE GENOMIC DNA]</scope>
    <source>
        <strain evidence="5 6">JCM 4316</strain>
    </source>
</reference>
<dbReference type="Gene3D" id="3.40.50.1700">
    <property type="entry name" value="Glycoside hydrolase family 3 C-terminal domain"/>
    <property type="match status" value="1"/>
</dbReference>
<dbReference type="InterPro" id="IPR001764">
    <property type="entry name" value="Glyco_hydro_3_N"/>
</dbReference>
<evidence type="ECO:0000256" key="1">
    <source>
        <dbReference type="ARBA" id="ARBA00005336"/>
    </source>
</evidence>
<dbReference type="Gene3D" id="2.60.120.260">
    <property type="entry name" value="Galactose-binding domain-like"/>
    <property type="match status" value="1"/>
</dbReference>
<organism evidence="5 6">
    <name type="scientific">Streptomyces cuspidosporus</name>
    <dbReference type="NCBI Taxonomy" id="66882"/>
    <lineage>
        <taxon>Bacteria</taxon>
        <taxon>Bacillati</taxon>
        <taxon>Actinomycetota</taxon>
        <taxon>Actinomycetes</taxon>
        <taxon>Kitasatosporales</taxon>
        <taxon>Streptomycetaceae</taxon>
        <taxon>Streptomyces</taxon>
    </lineage>
</organism>
<dbReference type="Gene3D" id="2.60.40.10">
    <property type="entry name" value="Immunoglobulins"/>
    <property type="match status" value="1"/>
</dbReference>
<name>A0ABN3FKU2_9ACTN</name>
<dbReference type="InterPro" id="IPR008999">
    <property type="entry name" value="Actin-crosslinking"/>
</dbReference>
<evidence type="ECO:0000256" key="3">
    <source>
        <dbReference type="ARBA" id="ARBA00022801"/>
    </source>
</evidence>
<gene>
    <name evidence="5" type="ORF">GCM10010246_14710</name>
</gene>
<dbReference type="SMART" id="SM01217">
    <property type="entry name" value="Fn3_like"/>
    <property type="match status" value="1"/>
</dbReference>
<proteinExistence type="inferred from homology"/>
<comment type="caution">
    <text evidence="5">The sequence shown here is derived from an EMBL/GenBank/DDBJ whole genome shotgun (WGS) entry which is preliminary data.</text>
</comment>
<dbReference type="SMART" id="SM00606">
    <property type="entry name" value="CBD_IV"/>
    <property type="match status" value="1"/>
</dbReference>
<keyword evidence="2" id="KW-0732">Signal</keyword>
<comment type="similarity">
    <text evidence="1">Belongs to the glycosyl hydrolase 3 family.</text>
</comment>
<dbReference type="InterPro" id="IPR017853">
    <property type="entry name" value="GH"/>
</dbReference>
<evidence type="ECO:0000259" key="4">
    <source>
        <dbReference type="PROSITE" id="PS51175"/>
    </source>
</evidence>
<dbReference type="InterPro" id="IPR013783">
    <property type="entry name" value="Ig-like_fold"/>
</dbReference>
<keyword evidence="6" id="KW-1185">Reference proteome</keyword>
<dbReference type="Pfam" id="PF01915">
    <property type="entry name" value="Glyco_hydro_3_C"/>
    <property type="match status" value="1"/>
</dbReference>
<feature type="domain" description="CBM6" evidence="4">
    <location>
        <begin position="826"/>
        <end position="948"/>
    </location>
</feature>
<evidence type="ECO:0000256" key="2">
    <source>
        <dbReference type="ARBA" id="ARBA00022729"/>
    </source>
</evidence>
<dbReference type="Pfam" id="PF00933">
    <property type="entry name" value="Glyco_hydro_3"/>
    <property type="match status" value="1"/>
</dbReference>
<dbReference type="Pfam" id="PF14310">
    <property type="entry name" value="Fn3-like"/>
    <property type="match status" value="1"/>
</dbReference>
<dbReference type="InterPro" id="IPR036962">
    <property type="entry name" value="Glyco_hydro_3_N_sf"/>
</dbReference>
<evidence type="ECO:0000313" key="6">
    <source>
        <dbReference type="Proteomes" id="UP001500253"/>
    </source>
</evidence>
<dbReference type="CDD" id="cd04084">
    <property type="entry name" value="CBM6_xylanase-like"/>
    <property type="match status" value="1"/>
</dbReference>
<dbReference type="SUPFAM" id="SSF50405">
    <property type="entry name" value="Actin-crosslinking proteins"/>
    <property type="match status" value="1"/>
</dbReference>
<dbReference type="GO" id="GO:0016787">
    <property type="term" value="F:hydrolase activity"/>
    <property type="evidence" value="ECO:0007669"/>
    <property type="project" value="UniProtKB-KW"/>
</dbReference>
<dbReference type="InterPro" id="IPR006584">
    <property type="entry name" value="Cellulose-bd_IV"/>
</dbReference>
<accession>A0ABN3FKU2</accession>
<dbReference type="SUPFAM" id="SSF52279">
    <property type="entry name" value="Beta-D-glucan exohydrolase, C-terminal domain"/>
    <property type="match status" value="1"/>
</dbReference>
<dbReference type="SUPFAM" id="SSF49785">
    <property type="entry name" value="Galactose-binding domain-like"/>
    <property type="match status" value="1"/>
</dbReference>
<dbReference type="EMBL" id="BAAASD010000004">
    <property type="protein sequence ID" value="GAA2332358.1"/>
    <property type="molecule type" value="Genomic_DNA"/>
</dbReference>
<dbReference type="InterPro" id="IPR026891">
    <property type="entry name" value="Fn3-like"/>
</dbReference>
<dbReference type="CDD" id="cd23343">
    <property type="entry name" value="beta-trefoil_FSCN_BglX-like"/>
    <property type="match status" value="1"/>
</dbReference>
<dbReference type="PRINTS" id="PR00133">
    <property type="entry name" value="GLHYDRLASE3"/>
</dbReference>
<dbReference type="InterPro" id="IPR036881">
    <property type="entry name" value="Glyco_hydro_3_C_sf"/>
</dbReference>
<dbReference type="RefSeq" id="WP_346173637.1">
    <property type="nucleotide sequence ID" value="NZ_BAAASD010000004.1"/>
</dbReference>
<sequence length="949" mass="102670">MGSPSPSAAGRLPFRDPALPIDKRVDDLLGRLTLDERIALLHQYAPAVERLGLASFRTGTEALHGVSWLGEATVFPQAVGLGATWDEELVHEVAEAVSVELRAFHYHRPTANGVGTNSLHAWAPVVNLLRDPRWGRNEEGYSEDPVHTARLGTAYCRGLSGDHPAYLRAAPVLKHFLAYNNEDDRCVTSSGLRPRVLQEYDLAAFRPIVASGAATGAMAAYNLVNGRPCHVSPLLETELRTWARTTRHELFVVSDEQAPSNLVEMEHYFEDHAASHAAALKAGIDSFTQHREDSSITVGRLREALERGLIDEADIDRAARRHLHIRFRLGEFDPELDPYAGIGPEVVDRAEHRTLALRAATESVVLLKNDGLLPLRAERAPRVAVIGPLADALHEDWYSGTLPYRVGIASGLRAALGEGGGDVVTVDGADRIALRSRTSGERLGGTAYDVFEWGDGVLTLRDAETGRYLSRKDDDSLAADRDVIKTWFINETFLLEPDPAGDADTVLLRNVLTGRYAAVDAAGGRVAVTAETPQAAERWQRELLRDGTAEARAAAEAADAAIVVLGNHPLINGRETEDRSGIALPATQAALLRAVAEVRPQTALVVMSSYPYALDWAEEHLPAVVWTSHGGQETGGALAAVLLGEADPSGRLPQTWYRGDDDLPHPLDYDVIKAGWTYQYHRGAPLYAFGHGLSYTDFAYSDLRLSTPAVPRDGALDVTVTLSNTGARPGSEVVQLYVRALDARYEAPRLRLADFRKVRLESGESREVAFRLPAARFAHWDVATGAFTVDPGAYEILVARSAEHVVLSAPLTVTGTPPAPREVVGRHTPAADFDDYTRVTLVDATRAAGDAVTPTDPALPATLLYRSADLAGAARFEARVACEGAGAGEARLEVRAGDRLLARIAVPVTGSRYTWTTVTADATAPDDGVHDLRLTLHGDFRLASFGFDA</sequence>
<dbReference type="Proteomes" id="UP001500253">
    <property type="component" value="Unassembled WGS sequence"/>
</dbReference>
<dbReference type="Gene3D" id="2.60.120.380">
    <property type="match status" value="1"/>
</dbReference>
<dbReference type="InterPro" id="IPR002772">
    <property type="entry name" value="Glyco_hydro_3_C"/>
</dbReference>
<dbReference type="Gene3D" id="3.20.20.300">
    <property type="entry name" value="Glycoside hydrolase, family 3, N-terminal domain"/>
    <property type="match status" value="1"/>
</dbReference>
<dbReference type="Pfam" id="PF03422">
    <property type="entry name" value="CBM_6"/>
    <property type="match status" value="1"/>
</dbReference>
<evidence type="ECO:0000313" key="5">
    <source>
        <dbReference type="EMBL" id="GAA2332358.1"/>
    </source>
</evidence>